<accession>A0A9P4GAM1</accession>
<feature type="compositionally biased region" description="Acidic residues" evidence="1">
    <location>
        <begin position="548"/>
        <end position="574"/>
    </location>
</feature>
<dbReference type="OrthoDB" id="5398572at2759"/>
<evidence type="ECO:0000313" key="4">
    <source>
        <dbReference type="Proteomes" id="UP000800039"/>
    </source>
</evidence>
<dbReference type="Gene3D" id="1.10.10.60">
    <property type="entry name" value="Homeodomain-like"/>
    <property type="match status" value="1"/>
</dbReference>
<feature type="region of interest" description="Disordered" evidence="1">
    <location>
        <begin position="519"/>
        <end position="735"/>
    </location>
</feature>
<dbReference type="RefSeq" id="XP_040784619.1">
    <property type="nucleotide sequence ID" value="XM_040935215.1"/>
</dbReference>
<feature type="region of interest" description="Disordered" evidence="1">
    <location>
        <begin position="108"/>
        <end position="132"/>
    </location>
</feature>
<keyword evidence="4" id="KW-1185">Reference proteome</keyword>
<comment type="caution">
    <text evidence="3">The sequence shown here is derived from an EMBL/GenBank/DDBJ whole genome shotgun (WGS) entry which is preliminary data.</text>
</comment>
<name>A0A9P4GAM1_9PLEO</name>
<feature type="compositionally biased region" description="Basic and acidic residues" evidence="1">
    <location>
        <begin position="41"/>
        <end position="50"/>
    </location>
</feature>
<dbReference type="GeneID" id="63852466"/>
<feature type="compositionally biased region" description="Basic and acidic residues" evidence="1">
    <location>
        <begin position="701"/>
        <end position="716"/>
    </location>
</feature>
<dbReference type="CDD" id="cd11660">
    <property type="entry name" value="SANT_TRF"/>
    <property type="match status" value="1"/>
</dbReference>
<gene>
    <name evidence="3" type="ORF">K460DRAFT_380017</name>
</gene>
<feature type="domain" description="Myb-like" evidence="2">
    <location>
        <begin position="766"/>
        <end position="820"/>
    </location>
</feature>
<dbReference type="Proteomes" id="UP000800039">
    <property type="component" value="Unassembled WGS sequence"/>
</dbReference>
<evidence type="ECO:0000313" key="3">
    <source>
        <dbReference type="EMBL" id="KAF1842056.1"/>
    </source>
</evidence>
<dbReference type="EMBL" id="ML976618">
    <property type="protein sequence ID" value="KAF1842056.1"/>
    <property type="molecule type" value="Genomic_DNA"/>
</dbReference>
<dbReference type="AlphaFoldDB" id="A0A9P4GAM1"/>
<feature type="compositionally biased region" description="Polar residues" evidence="1">
    <location>
        <begin position="687"/>
        <end position="696"/>
    </location>
</feature>
<evidence type="ECO:0000259" key="2">
    <source>
        <dbReference type="SMART" id="SM00717"/>
    </source>
</evidence>
<reference evidence="3" key="1">
    <citation type="submission" date="2020-01" db="EMBL/GenBank/DDBJ databases">
        <authorList>
            <consortium name="DOE Joint Genome Institute"/>
            <person name="Haridas S."/>
            <person name="Albert R."/>
            <person name="Binder M."/>
            <person name="Bloem J."/>
            <person name="Labutti K."/>
            <person name="Salamov A."/>
            <person name="Andreopoulos B."/>
            <person name="Baker S.E."/>
            <person name="Barry K."/>
            <person name="Bills G."/>
            <person name="Bluhm B.H."/>
            <person name="Cannon C."/>
            <person name="Castanera R."/>
            <person name="Culley D.E."/>
            <person name="Daum C."/>
            <person name="Ezra D."/>
            <person name="Gonzalez J.B."/>
            <person name="Henrissat B."/>
            <person name="Kuo A."/>
            <person name="Liang C."/>
            <person name="Lipzen A."/>
            <person name="Lutzoni F."/>
            <person name="Magnuson J."/>
            <person name="Mondo S."/>
            <person name="Nolan M."/>
            <person name="Ohm R."/>
            <person name="Pangilinan J."/>
            <person name="Park H.-J."/>
            <person name="Ramirez L."/>
            <person name="Alfaro M."/>
            <person name="Sun H."/>
            <person name="Tritt A."/>
            <person name="Yoshinaga Y."/>
            <person name="Zwiers L.-H."/>
            <person name="Turgeon B.G."/>
            <person name="Goodwin S.B."/>
            <person name="Spatafora J.W."/>
            <person name="Crous P.W."/>
            <person name="Grigoriev I.V."/>
        </authorList>
    </citation>
    <scope>NUCLEOTIDE SEQUENCE</scope>
    <source>
        <strain evidence="3">CBS 394.84</strain>
    </source>
</reference>
<feature type="compositionally biased region" description="Polar residues" evidence="1">
    <location>
        <begin position="52"/>
        <end position="69"/>
    </location>
</feature>
<feature type="compositionally biased region" description="Basic and acidic residues" evidence="1">
    <location>
        <begin position="663"/>
        <end position="675"/>
    </location>
</feature>
<feature type="region of interest" description="Disordered" evidence="1">
    <location>
        <begin position="458"/>
        <end position="499"/>
    </location>
</feature>
<organism evidence="3 4">
    <name type="scientific">Cucurbitaria berberidis CBS 394.84</name>
    <dbReference type="NCBI Taxonomy" id="1168544"/>
    <lineage>
        <taxon>Eukaryota</taxon>
        <taxon>Fungi</taxon>
        <taxon>Dikarya</taxon>
        <taxon>Ascomycota</taxon>
        <taxon>Pezizomycotina</taxon>
        <taxon>Dothideomycetes</taxon>
        <taxon>Pleosporomycetidae</taxon>
        <taxon>Pleosporales</taxon>
        <taxon>Pleosporineae</taxon>
        <taxon>Cucurbitariaceae</taxon>
        <taxon>Cucurbitaria</taxon>
    </lineage>
</organism>
<protein>
    <recommendedName>
        <fullName evidence="2">Myb-like domain-containing protein</fullName>
    </recommendedName>
</protein>
<feature type="compositionally biased region" description="Acidic residues" evidence="1">
    <location>
        <begin position="650"/>
        <end position="662"/>
    </location>
</feature>
<proteinExistence type="predicted"/>
<sequence>MADRRGVRSATRRKTPTPQPPSKTTVSQVGPISRAKRLRSASRDAEDITHVQKPTRQSARQASVTTTITEESDHGDHAARRTKRRPVKEPVADLTTVEEIDTLVALDEAPGTPTGSQSENPMPYPSPGAASEMSGTTAISSFSMVEAEFLEPKYILKHLRKLCESADEFLEHLAPDNGTMHYDMHNIHEIQKPDSDFTEEYRDFDLELDVHLKHFKDEERNYIHFRAVHRALFGVSQDVAAEQTGLDLILHLTNLLVFAKNMIHSDRNAKEMWDALRQLDNSFPSQFVHSLVLGISPTAAGESALREETFDLALDLRTQLFILVLERSIDARTFNPDAVISEVFYRSDSSQATDGSVIRGWNVPALGGDDSALPQEFENSVVQRLNEIRKFFVVDGESRKRGQVVNLEGLSKDFPWELTILRLLGWVRLRHRELYAAIDELGGPTAIVQNVKQAIEEPQPVTRQVRAPSGARDTPRKKRASLGRERRRSSRKFDPNAPVDLRTIDALKARERDSGVHFELGSTQEGQQEQSIQEEVEEPLKESATVENQEDDYQPVFGEEDQIEEVEEQVEEPEASGPPTSSAAMLRAMKATSKPQKENRPGALFERQATARRVEFGNGFDESQPTPGPSNKAKGKQPAQVSPKKRPRQDDDDVDSEDDAFETEERGARVQERRQKAPLAKKVRIDLSSSGGAPTSHQPPPRHDVNDDYAPKRLEQDESESEAEAPSMAIDAPPKYSAQRRLALENTRLRAMEESRVALAQKAQRARTRWTEGEEEALIKYMAMYPSRYATILEVDKHARLLEGRTQVDLKDKARTMAYNMIRSGTGLRPGFQNIIKPTTKYGKLLVANNFTW</sequence>
<feature type="compositionally biased region" description="Basic residues" evidence="1">
    <location>
        <begin position="475"/>
        <end position="490"/>
    </location>
</feature>
<dbReference type="SMART" id="SM00717">
    <property type="entry name" value="SANT"/>
    <property type="match status" value="1"/>
</dbReference>
<feature type="region of interest" description="Disordered" evidence="1">
    <location>
        <begin position="1"/>
        <end position="89"/>
    </location>
</feature>
<dbReference type="InterPro" id="IPR001005">
    <property type="entry name" value="SANT/Myb"/>
</dbReference>
<evidence type="ECO:0000256" key="1">
    <source>
        <dbReference type="SAM" id="MobiDB-lite"/>
    </source>
</evidence>